<accession>A0A8H5KXW4</accession>
<dbReference type="PROSITE" id="PS51257">
    <property type="entry name" value="PROKAR_LIPOPROTEIN"/>
    <property type="match status" value="1"/>
</dbReference>
<sequence>MRVITTFALTAIGAASLASCDSKFIQPPESSSKQPSDTDMTKNKRYEQGDKIQIEYETDIDQIAIEIYQIPLNGVSAYRSLASMAVLVSQLCTHFANLWCLGNGSANPSYWLAEYDFLGLAEGNEDSVYWFTLFKSSQGRVAWSDYFNVSSPKADETTSGSISATATGPGLATSASWQHASTLTAGSETDTEHTSTTSTASIASIASTASTALTASTTSTTSSTKSGSGLSQGATAGVTAGAIIGGLLILGGIGWFVWRRLGKGRKNVKRTEDAQDQQHQFYPLETKVELPSDITTHPSEFATSRPGLHEAP</sequence>
<keyword evidence="2" id="KW-0812">Transmembrane</keyword>
<reference evidence="4 5" key="1">
    <citation type="submission" date="2020-05" db="EMBL/GenBank/DDBJ databases">
        <title>Identification and distribution of gene clusters putatively required for synthesis of sphingolipid metabolism inhibitors in phylogenetically diverse species of the filamentous fungus Fusarium.</title>
        <authorList>
            <person name="Kim H.-S."/>
            <person name="Busman M."/>
            <person name="Brown D.W."/>
            <person name="Divon H."/>
            <person name="Uhlig S."/>
            <person name="Proctor R.H."/>
        </authorList>
    </citation>
    <scope>NUCLEOTIDE SEQUENCE [LARGE SCALE GENOMIC DNA]</scope>
    <source>
        <strain evidence="4 5">NRRL 36939</strain>
    </source>
</reference>
<evidence type="ECO:0000256" key="2">
    <source>
        <dbReference type="SAM" id="Phobius"/>
    </source>
</evidence>
<comment type="caution">
    <text evidence="4">The sequence shown here is derived from an EMBL/GenBank/DDBJ whole genome shotgun (WGS) entry which is preliminary data.</text>
</comment>
<organism evidence="4 5">
    <name type="scientific">Fusarium pseudocircinatum</name>
    <dbReference type="NCBI Taxonomy" id="56676"/>
    <lineage>
        <taxon>Eukaryota</taxon>
        <taxon>Fungi</taxon>
        <taxon>Dikarya</taxon>
        <taxon>Ascomycota</taxon>
        <taxon>Pezizomycotina</taxon>
        <taxon>Sordariomycetes</taxon>
        <taxon>Hypocreomycetidae</taxon>
        <taxon>Hypocreales</taxon>
        <taxon>Nectriaceae</taxon>
        <taxon>Fusarium</taxon>
        <taxon>Fusarium fujikuroi species complex</taxon>
    </lineage>
</organism>
<gene>
    <name evidence="4" type="ORF">FPCIR_10245</name>
</gene>
<keyword evidence="2" id="KW-1133">Transmembrane helix</keyword>
<feature type="signal peptide" evidence="3">
    <location>
        <begin position="1"/>
        <end position="20"/>
    </location>
</feature>
<feature type="region of interest" description="Disordered" evidence="1">
    <location>
        <begin position="267"/>
        <end position="312"/>
    </location>
</feature>
<dbReference type="AlphaFoldDB" id="A0A8H5KXW4"/>
<keyword evidence="2" id="KW-0472">Membrane</keyword>
<feature type="compositionally biased region" description="Polar residues" evidence="1">
    <location>
        <begin position="293"/>
        <end position="302"/>
    </location>
</feature>
<feature type="compositionally biased region" description="Low complexity" evidence="1">
    <location>
        <begin position="157"/>
        <end position="168"/>
    </location>
</feature>
<dbReference type="EMBL" id="JAAOAS010000295">
    <property type="protein sequence ID" value="KAF5581252.1"/>
    <property type="molecule type" value="Genomic_DNA"/>
</dbReference>
<evidence type="ECO:0000313" key="5">
    <source>
        <dbReference type="Proteomes" id="UP000546213"/>
    </source>
</evidence>
<keyword evidence="5" id="KW-1185">Reference proteome</keyword>
<feature type="region of interest" description="Disordered" evidence="1">
    <location>
        <begin position="153"/>
        <end position="174"/>
    </location>
</feature>
<keyword evidence="3" id="KW-0732">Signal</keyword>
<name>A0A8H5KXW4_9HYPO</name>
<evidence type="ECO:0008006" key="6">
    <source>
        <dbReference type="Google" id="ProtNLM"/>
    </source>
</evidence>
<dbReference type="Proteomes" id="UP000546213">
    <property type="component" value="Unassembled WGS sequence"/>
</dbReference>
<proteinExistence type="predicted"/>
<protein>
    <recommendedName>
        <fullName evidence="6">Mid2 domain-containing protein</fullName>
    </recommendedName>
</protein>
<feature type="transmembrane region" description="Helical" evidence="2">
    <location>
        <begin position="234"/>
        <end position="258"/>
    </location>
</feature>
<evidence type="ECO:0000256" key="3">
    <source>
        <dbReference type="SAM" id="SignalP"/>
    </source>
</evidence>
<evidence type="ECO:0000256" key="1">
    <source>
        <dbReference type="SAM" id="MobiDB-lite"/>
    </source>
</evidence>
<feature type="chain" id="PRO_5034165077" description="Mid2 domain-containing protein" evidence="3">
    <location>
        <begin position="21"/>
        <end position="312"/>
    </location>
</feature>
<dbReference type="OrthoDB" id="5082685at2759"/>
<evidence type="ECO:0000313" key="4">
    <source>
        <dbReference type="EMBL" id="KAF5581252.1"/>
    </source>
</evidence>